<dbReference type="OrthoDB" id="1898954at2759"/>
<evidence type="ECO:0000313" key="2">
    <source>
        <dbReference type="EMBL" id="AFK43848.1"/>
    </source>
</evidence>
<evidence type="ECO:0000256" key="1">
    <source>
        <dbReference type="SAM" id="Phobius"/>
    </source>
</evidence>
<sequence length="186" mass="20257">MNQTGVAVLRVGLVVVALCIASYILAPPLYWHFREGLAAVKHSSSSCAPCLCDCSSQQPILSIPQGLSNTSFGDCAKPDPEVTGDTEKNFAELLSEELKLRENVALENQRRADMALLEAKKIASQYQKEADKCNSGMETCEGAREKAELALVAQKKLSALWELRARQKGWKEGVTKSQSQGKVQSS</sequence>
<reference evidence="2" key="1">
    <citation type="submission" date="2012-05" db="EMBL/GenBank/DDBJ databases">
        <authorList>
            <person name="Krishnakumar V."/>
            <person name="Cheung F."/>
            <person name="Xiao Y."/>
            <person name="Chan A."/>
            <person name="Moskal W.A."/>
            <person name="Town C.D."/>
        </authorList>
    </citation>
    <scope>NUCLEOTIDE SEQUENCE</scope>
</reference>
<proteinExistence type="evidence at transcript level"/>
<dbReference type="Pfam" id="PF06364">
    <property type="entry name" value="DUF1068"/>
    <property type="match status" value="1"/>
</dbReference>
<keyword evidence="1" id="KW-0812">Transmembrane</keyword>
<accession>I3SUA6</accession>
<feature type="transmembrane region" description="Helical" evidence="1">
    <location>
        <begin position="6"/>
        <end position="26"/>
    </location>
</feature>
<name>I3SUA6_LOTJA</name>
<dbReference type="OMA" id="ENQQHAD"/>
<dbReference type="RefSeq" id="XP_057455861.1">
    <property type="nucleotide sequence ID" value="XM_057599878.1"/>
</dbReference>
<evidence type="ECO:0008006" key="3">
    <source>
        <dbReference type="Google" id="ProtNLM"/>
    </source>
</evidence>
<organism evidence="2">
    <name type="scientific">Lotus japonicus</name>
    <name type="common">Lotus corniculatus var. japonicus</name>
    <dbReference type="NCBI Taxonomy" id="34305"/>
    <lineage>
        <taxon>Eukaryota</taxon>
        <taxon>Viridiplantae</taxon>
        <taxon>Streptophyta</taxon>
        <taxon>Embryophyta</taxon>
        <taxon>Tracheophyta</taxon>
        <taxon>Spermatophyta</taxon>
        <taxon>Magnoliopsida</taxon>
        <taxon>eudicotyledons</taxon>
        <taxon>Gunneridae</taxon>
        <taxon>Pentapetalae</taxon>
        <taxon>rosids</taxon>
        <taxon>fabids</taxon>
        <taxon>Fabales</taxon>
        <taxon>Fabaceae</taxon>
        <taxon>Papilionoideae</taxon>
        <taxon>50 kb inversion clade</taxon>
        <taxon>NPAAA clade</taxon>
        <taxon>Hologalegina</taxon>
        <taxon>robinioid clade</taxon>
        <taxon>Loteae</taxon>
        <taxon>Lotus</taxon>
    </lineage>
</organism>
<dbReference type="PANTHER" id="PTHR32254">
    <property type="entry name" value="EXPRESSED PROTEIN"/>
    <property type="match status" value="1"/>
</dbReference>
<dbReference type="InterPro" id="IPR010471">
    <property type="entry name" value="DUF1068"/>
</dbReference>
<protein>
    <recommendedName>
        <fullName evidence="3">DUF1068 domain-containing protein</fullName>
    </recommendedName>
</protein>
<dbReference type="PANTHER" id="PTHR32254:SF14">
    <property type="entry name" value="EXPRESSED PROTEIN"/>
    <property type="match status" value="1"/>
</dbReference>
<keyword evidence="1" id="KW-1133">Transmembrane helix</keyword>
<dbReference type="KEGG" id="lja:130747060"/>
<dbReference type="EMBL" id="BT144054">
    <property type="protein sequence ID" value="AFK43848.1"/>
    <property type="molecule type" value="mRNA"/>
</dbReference>
<dbReference type="AlphaFoldDB" id="I3SUA6"/>
<dbReference type="GeneID" id="130747060"/>
<keyword evidence="1" id="KW-0472">Membrane</keyword>